<keyword evidence="10" id="KW-1185">Reference proteome</keyword>
<evidence type="ECO:0000256" key="6">
    <source>
        <dbReference type="ARBA" id="ARBA00023098"/>
    </source>
</evidence>
<dbReference type="EMBL" id="CP134890">
    <property type="protein sequence ID" value="WNM21743.1"/>
    <property type="molecule type" value="Genomic_DNA"/>
</dbReference>
<dbReference type="PANTHER" id="PTHR43856">
    <property type="entry name" value="CARDIOLIPIN HYDROLASE"/>
    <property type="match status" value="1"/>
</dbReference>
<dbReference type="Pfam" id="PF17726">
    <property type="entry name" value="DpnI_C"/>
    <property type="match status" value="1"/>
</dbReference>
<dbReference type="Gene3D" id="1.10.10.10">
    <property type="entry name" value="Winged helix-like DNA-binding domain superfamily/Winged helix DNA-binding domain"/>
    <property type="match status" value="1"/>
</dbReference>
<dbReference type="GO" id="GO:0016042">
    <property type="term" value="P:lipid catabolic process"/>
    <property type="evidence" value="ECO:0007669"/>
    <property type="project" value="UniProtKB-KW"/>
</dbReference>
<dbReference type="GO" id="GO:0004630">
    <property type="term" value="F:phospholipase D activity"/>
    <property type="evidence" value="ECO:0007669"/>
    <property type="project" value="UniProtKB-EC"/>
</dbReference>
<dbReference type="EMBL" id="CP134878">
    <property type="protein sequence ID" value="WNM20353.1"/>
    <property type="molecule type" value="Genomic_DNA"/>
</dbReference>
<dbReference type="PROSITE" id="PS50035">
    <property type="entry name" value="PLD"/>
    <property type="match status" value="1"/>
</dbReference>
<protein>
    <recommendedName>
        <fullName evidence="3">phospholipase D</fullName>
        <ecNumber evidence="3">3.1.4.4</ecNumber>
    </recommendedName>
</protein>
<dbReference type="InterPro" id="IPR036388">
    <property type="entry name" value="WH-like_DNA-bd_sf"/>
</dbReference>
<evidence type="ECO:0000256" key="4">
    <source>
        <dbReference type="ARBA" id="ARBA00022801"/>
    </source>
</evidence>
<name>A0AA96J4C7_9FLAO</name>
<evidence type="ECO:0000256" key="1">
    <source>
        <dbReference type="ARBA" id="ARBA00000798"/>
    </source>
</evidence>
<dbReference type="Pfam" id="PF13091">
    <property type="entry name" value="PLDc_2"/>
    <property type="match status" value="1"/>
</dbReference>
<evidence type="ECO:0000313" key="8">
    <source>
        <dbReference type="EMBL" id="WNM20353.1"/>
    </source>
</evidence>
<dbReference type="GO" id="GO:0006793">
    <property type="term" value="P:phosphorus metabolic process"/>
    <property type="evidence" value="ECO:0007669"/>
    <property type="project" value="UniProtKB-ARBA"/>
</dbReference>
<evidence type="ECO:0000259" key="7">
    <source>
        <dbReference type="PROSITE" id="PS50035"/>
    </source>
</evidence>
<evidence type="ECO:0000313" key="10">
    <source>
        <dbReference type="Proteomes" id="UP001304515"/>
    </source>
</evidence>
<evidence type="ECO:0000256" key="5">
    <source>
        <dbReference type="ARBA" id="ARBA00022963"/>
    </source>
</evidence>
<evidence type="ECO:0000256" key="3">
    <source>
        <dbReference type="ARBA" id="ARBA00012027"/>
    </source>
</evidence>
<evidence type="ECO:0000256" key="2">
    <source>
        <dbReference type="ARBA" id="ARBA00008664"/>
    </source>
</evidence>
<dbReference type="InterPro" id="IPR041368">
    <property type="entry name" value="DRP_C"/>
</dbReference>
<feature type="domain" description="PLD phosphodiesterase" evidence="7">
    <location>
        <begin position="81"/>
        <end position="108"/>
    </location>
</feature>
<dbReference type="PANTHER" id="PTHR43856:SF1">
    <property type="entry name" value="MITOCHONDRIAL CARDIOLIPIN HYDROLASE"/>
    <property type="match status" value="1"/>
</dbReference>
<dbReference type="AlphaFoldDB" id="A0AA96J4C7"/>
<proteinExistence type="inferred from homology"/>
<comment type="catalytic activity">
    <reaction evidence="1">
        <text>a 1,2-diacyl-sn-glycero-3-phosphocholine + H2O = a 1,2-diacyl-sn-glycero-3-phosphate + choline + H(+)</text>
        <dbReference type="Rhea" id="RHEA:14445"/>
        <dbReference type="ChEBI" id="CHEBI:15354"/>
        <dbReference type="ChEBI" id="CHEBI:15377"/>
        <dbReference type="ChEBI" id="CHEBI:15378"/>
        <dbReference type="ChEBI" id="CHEBI:57643"/>
        <dbReference type="ChEBI" id="CHEBI:58608"/>
        <dbReference type="EC" id="3.1.4.4"/>
    </reaction>
</comment>
<keyword evidence="6" id="KW-0443">Lipid metabolism</keyword>
<keyword evidence="4" id="KW-0378">Hydrolase</keyword>
<keyword evidence="5" id="KW-0442">Lipid degradation</keyword>
<accession>A0AA96J4C7</accession>
<accession>A0AA96F2E6</accession>
<comment type="similarity">
    <text evidence="2">Belongs to the phospholipase D family.</text>
</comment>
<gene>
    <name evidence="9" type="ORF">RN605_13820</name>
    <name evidence="8" type="ORF">RN608_06650</name>
</gene>
<dbReference type="RefSeq" id="WP_313325686.1">
    <property type="nucleotide sequence ID" value="NZ_CP134878.1"/>
</dbReference>
<organism evidence="8">
    <name type="scientific">Flavobacterium capsici</name>
    <dbReference type="NCBI Taxonomy" id="3075618"/>
    <lineage>
        <taxon>Bacteria</taxon>
        <taxon>Pseudomonadati</taxon>
        <taxon>Bacteroidota</taxon>
        <taxon>Flavobacteriia</taxon>
        <taxon>Flavobacteriales</taxon>
        <taxon>Flavobacteriaceae</taxon>
        <taxon>Flavobacterium</taxon>
    </lineage>
</organism>
<reference evidence="8 10" key="1">
    <citation type="submission" date="2023-09" db="EMBL/GenBank/DDBJ databases">
        <title>Flavobacterium sp. a novel bacteria isolate from Pepper rhizosphere.</title>
        <authorList>
            <person name="Peng Y."/>
            <person name="Lee J."/>
        </authorList>
    </citation>
    <scope>NUCLEOTIDE SEQUENCE</scope>
    <source>
        <strain evidence="8">PMR2A8</strain>
        <strain evidence="9 10">PMTSA4</strain>
    </source>
</reference>
<sequence>MKILTTPWKDQFLELVANAKTSIKITSPFLKEPICSEMLEAKHPDTSLELITSFKLSHTYSGSLDIDALMKISHADGVIKNYSKLHSKIYLFDDKEVIISSGNLTDSGLSKNFEYGIYSKDEAIVSKVVEDFNSLSNHENTNIVSIGNLVTAKEILSKIPIKKNKFPLIEFETVYGASDLLEVPTKSIRTTLTDWRKEVFLCIDIIPRINFTLEEINAFEPHLKRIYPDSYYITDKIMEQLLYLRDIGLVEFLGNDNFRKLWK</sequence>
<dbReference type="GO" id="GO:0016891">
    <property type="term" value="F:RNA endonuclease activity producing 5'-phosphomonoesters, hydrolytic mechanism"/>
    <property type="evidence" value="ECO:0007669"/>
    <property type="project" value="TreeGrafter"/>
</dbReference>
<dbReference type="InterPro" id="IPR001736">
    <property type="entry name" value="PLipase_D/transphosphatidylase"/>
</dbReference>
<dbReference type="KEGG" id="fcj:RN605_13820"/>
<dbReference type="InterPro" id="IPR051406">
    <property type="entry name" value="PLD_domain"/>
</dbReference>
<dbReference type="SUPFAM" id="SSF56024">
    <property type="entry name" value="Phospholipase D/nuclease"/>
    <property type="match status" value="1"/>
</dbReference>
<dbReference type="CDD" id="cd00138">
    <property type="entry name" value="PLDc_SF"/>
    <property type="match status" value="1"/>
</dbReference>
<dbReference type="EC" id="3.1.4.4" evidence="3"/>
<dbReference type="InterPro" id="IPR025202">
    <property type="entry name" value="PLD-like_dom"/>
</dbReference>
<evidence type="ECO:0000313" key="9">
    <source>
        <dbReference type="EMBL" id="WNM21743.1"/>
    </source>
</evidence>
<dbReference type="Proteomes" id="UP001304515">
    <property type="component" value="Chromosome"/>
</dbReference>
<dbReference type="Gene3D" id="3.30.870.10">
    <property type="entry name" value="Endonuclease Chain A"/>
    <property type="match status" value="1"/>
</dbReference>